<proteinExistence type="predicted"/>
<organism evidence="1 2">
    <name type="scientific">Diphasiastrum complanatum</name>
    <name type="common">Issler's clubmoss</name>
    <name type="synonym">Lycopodium complanatum</name>
    <dbReference type="NCBI Taxonomy" id="34168"/>
    <lineage>
        <taxon>Eukaryota</taxon>
        <taxon>Viridiplantae</taxon>
        <taxon>Streptophyta</taxon>
        <taxon>Embryophyta</taxon>
        <taxon>Tracheophyta</taxon>
        <taxon>Lycopodiopsida</taxon>
        <taxon>Lycopodiales</taxon>
        <taxon>Lycopodiaceae</taxon>
        <taxon>Lycopodioideae</taxon>
        <taxon>Diphasiastrum</taxon>
    </lineage>
</organism>
<dbReference type="EMBL" id="CM055095">
    <property type="protein sequence ID" value="KAJ7559967.1"/>
    <property type="molecule type" value="Genomic_DNA"/>
</dbReference>
<accession>A0ACC2E124</accession>
<keyword evidence="2" id="KW-1185">Reference proteome</keyword>
<evidence type="ECO:0000313" key="1">
    <source>
        <dbReference type="EMBL" id="KAJ7559967.1"/>
    </source>
</evidence>
<protein>
    <submittedName>
        <fullName evidence="1">Uncharacterized protein</fullName>
    </submittedName>
</protein>
<gene>
    <name evidence="1" type="ORF">O6H91_04G108600</name>
</gene>
<reference evidence="2" key="1">
    <citation type="journal article" date="2024" name="Proc. Natl. Acad. Sci. U.S.A.">
        <title>Extraordinary preservation of gene collinearity over three hundred million years revealed in homosporous lycophytes.</title>
        <authorList>
            <person name="Li C."/>
            <person name="Wickell D."/>
            <person name="Kuo L.Y."/>
            <person name="Chen X."/>
            <person name="Nie B."/>
            <person name="Liao X."/>
            <person name="Peng D."/>
            <person name="Ji J."/>
            <person name="Jenkins J."/>
            <person name="Williams M."/>
            <person name="Shu S."/>
            <person name="Plott C."/>
            <person name="Barry K."/>
            <person name="Rajasekar S."/>
            <person name="Grimwood J."/>
            <person name="Han X."/>
            <person name="Sun S."/>
            <person name="Hou Z."/>
            <person name="He W."/>
            <person name="Dai G."/>
            <person name="Sun C."/>
            <person name="Schmutz J."/>
            <person name="Leebens-Mack J.H."/>
            <person name="Li F.W."/>
            <person name="Wang L."/>
        </authorList>
    </citation>
    <scope>NUCLEOTIDE SEQUENCE [LARGE SCALE GENOMIC DNA]</scope>
    <source>
        <strain evidence="2">cv. PW_Plant_1</strain>
    </source>
</reference>
<evidence type="ECO:0000313" key="2">
    <source>
        <dbReference type="Proteomes" id="UP001162992"/>
    </source>
</evidence>
<comment type="caution">
    <text evidence="1">The sequence shown here is derived from an EMBL/GenBank/DDBJ whole genome shotgun (WGS) entry which is preliminary data.</text>
</comment>
<dbReference type="Proteomes" id="UP001162992">
    <property type="component" value="Chromosome 4"/>
</dbReference>
<sequence length="391" mass="43045">MRTQRTHYLGATRLDDTPLLCAAWAPESVSQKNGPQHVVFGRGGAKKGLELVTYDSKSNFLQEQGEPLLFEDAPHAIVVHPWGDGVICSFSKNCTLLELSKDTDVKVTVSDRNLSVLQNVGLQDRMVFSPDGSRLATGGKDGYLRVFEWPSLSVILEEPKAHKSVKDLDFSLDASLLVSTGDDGLCRVWDLSKAAPLVLLPRDKEESFGFCRFSRNAELPFLFVTVKKSGKGIIAVWEIDTWNKLGSKRCQDTPISAFAIAADGKRLAIGSADGDIAVVEVKKMEIQQHVKRAHVAGVSTLEFTSSCRALLSLSADSNARVTTVHLPAEWKDWEVYLLLAGLILISVVVSYFLYEYSDSFWNFPLGRNQPARPPIEAILGDSLAPDDHGVW</sequence>
<name>A0ACC2E124_DIPCM</name>